<name>A0A9P9DV44_9HYPO</name>
<protein>
    <submittedName>
        <fullName evidence="1">P-loop containing nucleoside triphosphate hydrolase protein</fullName>
    </submittedName>
</protein>
<dbReference type="Pfam" id="PF17784">
    <property type="entry name" value="Sulfotransfer_4"/>
    <property type="match status" value="1"/>
</dbReference>
<sequence length="265" mass="30082">MTTLTEPPKSSPTPPLLCLGAARTGTASLMKALRILGYSSVHHGWEACESDNLQWQCPTFDRANDATFPNLSTYRGTPFSRAEWDELFGEYDAVSDIASHYAESLIPAYPDAKVILVERDIETWYKSVVPVVQASESPRYRAFVTKLSNFTGYASGPVCFRMQQGWPRSDSSNDVLKYLKPAYARHNKYVRGAVPSEQLLEFKLSDGWEPLCRFLGKEVPNVPFPHVNDSAEYKARRRRLGNKIMKVAARKFFCPYLRKRVVDTR</sequence>
<organism evidence="1 2">
    <name type="scientific">Dactylonectria macrodidyma</name>
    <dbReference type="NCBI Taxonomy" id="307937"/>
    <lineage>
        <taxon>Eukaryota</taxon>
        <taxon>Fungi</taxon>
        <taxon>Dikarya</taxon>
        <taxon>Ascomycota</taxon>
        <taxon>Pezizomycotina</taxon>
        <taxon>Sordariomycetes</taxon>
        <taxon>Hypocreomycetidae</taxon>
        <taxon>Hypocreales</taxon>
        <taxon>Nectriaceae</taxon>
        <taxon>Dactylonectria</taxon>
    </lineage>
</organism>
<dbReference type="InterPro" id="IPR027417">
    <property type="entry name" value="P-loop_NTPase"/>
</dbReference>
<dbReference type="OrthoDB" id="408152at2759"/>
<dbReference type="GO" id="GO:0016787">
    <property type="term" value="F:hydrolase activity"/>
    <property type="evidence" value="ECO:0007669"/>
    <property type="project" value="UniProtKB-KW"/>
</dbReference>
<dbReference type="Proteomes" id="UP000738349">
    <property type="component" value="Unassembled WGS sequence"/>
</dbReference>
<dbReference type="EMBL" id="JAGMUV010000020">
    <property type="protein sequence ID" value="KAH7125811.1"/>
    <property type="molecule type" value="Genomic_DNA"/>
</dbReference>
<proteinExistence type="predicted"/>
<dbReference type="Gene3D" id="3.40.50.300">
    <property type="entry name" value="P-loop containing nucleotide triphosphate hydrolases"/>
    <property type="match status" value="1"/>
</dbReference>
<reference evidence="1" key="1">
    <citation type="journal article" date="2021" name="Nat. Commun.">
        <title>Genetic determinants of endophytism in the Arabidopsis root mycobiome.</title>
        <authorList>
            <person name="Mesny F."/>
            <person name="Miyauchi S."/>
            <person name="Thiergart T."/>
            <person name="Pickel B."/>
            <person name="Atanasova L."/>
            <person name="Karlsson M."/>
            <person name="Huettel B."/>
            <person name="Barry K.W."/>
            <person name="Haridas S."/>
            <person name="Chen C."/>
            <person name="Bauer D."/>
            <person name="Andreopoulos W."/>
            <person name="Pangilinan J."/>
            <person name="LaButti K."/>
            <person name="Riley R."/>
            <person name="Lipzen A."/>
            <person name="Clum A."/>
            <person name="Drula E."/>
            <person name="Henrissat B."/>
            <person name="Kohler A."/>
            <person name="Grigoriev I.V."/>
            <person name="Martin F.M."/>
            <person name="Hacquard S."/>
        </authorList>
    </citation>
    <scope>NUCLEOTIDE SEQUENCE</scope>
    <source>
        <strain evidence="1">MPI-CAGE-AT-0147</strain>
    </source>
</reference>
<dbReference type="PANTHER" id="PTHR36978:SF4">
    <property type="entry name" value="P-LOOP CONTAINING NUCLEOSIDE TRIPHOSPHATE HYDROLASE PROTEIN"/>
    <property type="match status" value="1"/>
</dbReference>
<dbReference type="InterPro" id="IPR040632">
    <property type="entry name" value="Sulfotransfer_4"/>
</dbReference>
<evidence type="ECO:0000313" key="2">
    <source>
        <dbReference type="Proteomes" id="UP000738349"/>
    </source>
</evidence>
<keyword evidence="1" id="KW-0378">Hydrolase</keyword>
<keyword evidence="2" id="KW-1185">Reference proteome</keyword>
<gene>
    <name evidence="1" type="ORF">EDB81DRAFT_663554</name>
</gene>
<accession>A0A9P9DV44</accession>
<dbReference type="PANTHER" id="PTHR36978">
    <property type="entry name" value="P-LOOP CONTAINING NUCLEOTIDE TRIPHOSPHATE HYDROLASE"/>
    <property type="match status" value="1"/>
</dbReference>
<dbReference type="SUPFAM" id="SSF52540">
    <property type="entry name" value="P-loop containing nucleoside triphosphate hydrolases"/>
    <property type="match status" value="1"/>
</dbReference>
<evidence type="ECO:0000313" key="1">
    <source>
        <dbReference type="EMBL" id="KAH7125811.1"/>
    </source>
</evidence>
<comment type="caution">
    <text evidence="1">The sequence shown here is derived from an EMBL/GenBank/DDBJ whole genome shotgun (WGS) entry which is preliminary data.</text>
</comment>
<dbReference type="AlphaFoldDB" id="A0A9P9DV44"/>